<reference evidence="3" key="1">
    <citation type="journal article" date="2016" name="Nat. Commun.">
        <title>Genome analysis of three Pneumocystis species reveals adaptation mechanisms to life exclusively in mammalian hosts.</title>
        <authorList>
            <person name="Ma L."/>
            <person name="Chen Z."/>
            <person name="Huang D.W."/>
            <person name="Kutty G."/>
            <person name="Ishihara M."/>
            <person name="Wang H."/>
            <person name="Abouelleil A."/>
            <person name="Bishop L."/>
            <person name="Davey E."/>
            <person name="Deng R."/>
            <person name="Deng X."/>
            <person name="Fan L."/>
            <person name="Fantoni G."/>
            <person name="Fitzgerald M."/>
            <person name="Gogineni E."/>
            <person name="Goldberg J.M."/>
            <person name="Handley G."/>
            <person name="Hu X."/>
            <person name="Huber C."/>
            <person name="Jiao X."/>
            <person name="Jones K."/>
            <person name="Levin J.Z."/>
            <person name="Liu Y."/>
            <person name="Macdonald P."/>
            <person name="Melnikov A."/>
            <person name="Raley C."/>
            <person name="Sassi M."/>
            <person name="Sherman B.T."/>
            <person name="Song X."/>
            <person name="Sykes S."/>
            <person name="Tran B."/>
            <person name="Walsh L."/>
            <person name="Xia Y."/>
            <person name="Yang J."/>
            <person name="Young S."/>
            <person name="Zeng Q."/>
            <person name="Zheng X."/>
            <person name="Stephens R."/>
            <person name="Nusbaum C."/>
            <person name="Birren B.W."/>
            <person name="Azadi P."/>
            <person name="Lempicki R.A."/>
            <person name="Cuomo C.A."/>
            <person name="Kovacs J.A."/>
        </authorList>
    </citation>
    <scope>NUCLEOTIDE SEQUENCE [LARGE SCALE GENOMIC DNA]</scope>
    <source>
        <strain evidence="3">B80</strain>
    </source>
</reference>
<dbReference type="VEuPathDB" id="FungiDB:T552_00475"/>
<evidence type="ECO:0000313" key="2">
    <source>
        <dbReference type="EMBL" id="KTW30763.1"/>
    </source>
</evidence>
<evidence type="ECO:0000313" key="3">
    <source>
        <dbReference type="Proteomes" id="UP000054454"/>
    </source>
</evidence>
<dbReference type="AlphaFoldDB" id="A0A0W4ZQW2"/>
<organism evidence="2 3">
    <name type="scientific">Pneumocystis carinii (strain B80)</name>
    <name type="common">Rat pneumocystis pneumonia agent</name>
    <name type="synonym">Pneumocystis carinii f. sp. carinii</name>
    <dbReference type="NCBI Taxonomy" id="1408658"/>
    <lineage>
        <taxon>Eukaryota</taxon>
        <taxon>Fungi</taxon>
        <taxon>Dikarya</taxon>
        <taxon>Ascomycota</taxon>
        <taxon>Taphrinomycotina</taxon>
        <taxon>Pneumocystomycetes</taxon>
        <taxon>Pneumocystaceae</taxon>
        <taxon>Pneumocystis</taxon>
    </lineage>
</organism>
<evidence type="ECO:0000256" key="1">
    <source>
        <dbReference type="SAM" id="SignalP"/>
    </source>
</evidence>
<feature type="signal peptide" evidence="1">
    <location>
        <begin position="1"/>
        <end position="20"/>
    </location>
</feature>
<comment type="caution">
    <text evidence="2">The sequence shown here is derived from an EMBL/GenBank/DDBJ whole genome shotgun (WGS) entry which is preliminary data.</text>
</comment>
<keyword evidence="3" id="KW-1185">Reference proteome</keyword>
<dbReference type="RefSeq" id="XP_018227359.1">
    <property type="nucleotide sequence ID" value="XM_018369090.1"/>
</dbReference>
<dbReference type="Proteomes" id="UP000054454">
    <property type="component" value="Unassembled WGS sequence"/>
</dbReference>
<dbReference type="OrthoDB" id="5424477at2759"/>
<protein>
    <submittedName>
        <fullName evidence="2">Uncharacterized protein</fullName>
    </submittedName>
</protein>
<dbReference type="EMBL" id="LFVZ01000002">
    <property type="protein sequence ID" value="KTW30763.1"/>
    <property type="molecule type" value="Genomic_DNA"/>
</dbReference>
<accession>A0A0W4ZQW2</accession>
<gene>
    <name evidence="2" type="ORF">T552_00475</name>
</gene>
<name>A0A0W4ZQW2_PNEC8</name>
<feature type="chain" id="PRO_5006933901" evidence="1">
    <location>
        <begin position="21"/>
        <end position="223"/>
    </location>
</feature>
<proteinExistence type="predicted"/>
<keyword evidence="1" id="KW-0732">Signal</keyword>
<sequence>MRWIEYSFIFLVIFSSCIFSEDLKTNIIHTGSEFYSKSHLVYRNLKKNFYDELTEEYLLESSSSLEWKSLNDCQGMILCRVHVEGTEVVVLKVIEQESSNDVYKENTCSDSDEKESVKFLVTEDHDSGKTQKNLINSFINNSQECKECEECEECGECAGCQECEDGGLYISDSDLLLIDLIKSGKAKIVDNKDHVHSKTNNMNSFGYFCGSVDEQDLGPPNLS</sequence>
<dbReference type="GeneID" id="28935292"/>
<dbReference type="PROSITE" id="PS51257">
    <property type="entry name" value="PROKAR_LIPOPROTEIN"/>
    <property type="match status" value="1"/>
</dbReference>